<evidence type="ECO:0000256" key="2">
    <source>
        <dbReference type="ARBA" id="ARBA00023043"/>
    </source>
</evidence>
<gene>
    <name evidence="5" type="ORF">B0H66DRAFT_209039</name>
</gene>
<reference evidence="5" key="1">
    <citation type="journal article" date="2023" name="Mol. Phylogenet. Evol.">
        <title>Genome-scale phylogeny and comparative genomics of the fungal order Sordariales.</title>
        <authorList>
            <person name="Hensen N."/>
            <person name="Bonometti L."/>
            <person name="Westerberg I."/>
            <person name="Brannstrom I.O."/>
            <person name="Guillou S."/>
            <person name="Cros-Aarteil S."/>
            <person name="Calhoun S."/>
            <person name="Haridas S."/>
            <person name="Kuo A."/>
            <person name="Mondo S."/>
            <person name="Pangilinan J."/>
            <person name="Riley R."/>
            <person name="LaButti K."/>
            <person name="Andreopoulos B."/>
            <person name="Lipzen A."/>
            <person name="Chen C."/>
            <person name="Yan M."/>
            <person name="Daum C."/>
            <person name="Ng V."/>
            <person name="Clum A."/>
            <person name="Steindorff A."/>
            <person name="Ohm R.A."/>
            <person name="Martin F."/>
            <person name="Silar P."/>
            <person name="Natvig D.O."/>
            <person name="Lalanne C."/>
            <person name="Gautier V."/>
            <person name="Ament-Velasquez S.L."/>
            <person name="Kruys A."/>
            <person name="Hutchinson M.I."/>
            <person name="Powell A.J."/>
            <person name="Barry K."/>
            <person name="Miller A.N."/>
            <person name="Grigoriev I.V."/>
            <person name="Debuchy R."/>
            <person name="Gladieux P."/>
            <person name="Hiltunen Thoren M."/>
            <person name="Johannesson H."/>
        </authorList>
    </citation>
    <scope>NUCLEOTIDE SEQUENCE</scope>
    <source>
        <strain evidence="5">CBS 118394</strain>
    </source>
</reference>
<dbReference type="PANTHER" id="PTHR24171:SF10">
    <property type="entry name" value="ANKYRIN REPEAT DOMAIN-CONTAINING PROTEIN 29-LIKE"/>
    <property type="match status" value="1"/>
</dbReference>
<dbReference type="Proteomes" id="UP001283341">
    <property type="component" value="Unassembled WGS sequence"/>
</dbReference>
<keyword evidence="4" id="KW-0175">Coiled coil</keyword>
<dbReference type="PANTHER" id="PTHR24171">
    <property type="entry name" value="ANKYRIN REPEAT DOMAIN-CONTAINING PROTEIN 39-RELATED"/>
    <property type="match status" value="1"/>
</dbReference>
<keyword evidence="6" id="KW-1185">Reference proteome</keyword>
<keyword evidence="1" id="KW-0677">Repeat</keyword>
<accession>A0AAE0ICR1</accession>
<evidence type="ECO:0000256" key="4">
    <source>
        <dbReference type="SAM" id="Coils"/>
    </source>
</evidence>
<feature type="repeat" description="ANK" evidence="3">
    <location>
        <begin position="194"/>
        <end position="226"/>
    </location>
</feature>
<dbReference type="EMBL" id="JAUEDM010000003">
    <property type="protein sequence ID" value="KAK3322568.1"/>
    <property type="molecule type" value="Genomic_DNA"/>
</dbReference>
<reference evidence="5" key="2">
    <citation type="submission" date="2023-06" db="EMBL/GenBank/DDBJ databases">
        <authorList>
            <consortium name="Lawrence Berkeley National Laboratory"/>
            <person name="Haridas S."/>
            <person name="Hensen N."/>
            <person name="Bonometti L."/>
            <person name="Westerberg I."/>
            <person name="Brannstrom I.O."/>
            <person name="Guillou S."/>
            <person name="Cros-Aarteil S."/>
            <person name="Calhoun S."/>
            <person name="Kuo A."/>
            <person name="Mondo S."/>
            <person name="Pangilinan J."/>
            <person name="Riley R."/>
            <person name="Labutti K."/>
            <person name="Andreopoulos B."/>
            <person name="Lipzen A."/>
            <person name="Chen C."/>
            <person name="Yanf M."/>
            <person name="Daum C."/>
            <person name="Ng V."/>
            <person name="Clum A."/>
            <person name="Steindorff A."/>
            <person name="Ohm R."/>
            <person name="Martin F."/>
            <person name="Silar P."/>
            <person name="Natvig D."/>
            <person name="Lalanne C."/>
            <person name="Gautier V."/>
            <person name="Ament-Velasquez S.L."/>
            <person name="Kruys A."/>
            <person name="Hutchinson M.I."/>
            <person name="Powell A.J."/>
            <person name="Barry K."/>
            <person name="Miller A.N."/>
            <person name="Grigoriev I.V."/>
            <person name="Debuchy R."/>
            <person name="Gladieux P."/>
            <person name="Thoren M.H."/>
            <person name="Johannesson H."/>
        </authorList>
    </citation>
    <scope>NUCLEOTIDE SEQUENCE</scope>
    <source>
        <strain evidence="5">CBS 118394</strain>
    </source>
</reference>
<proteinExistence type="predicted"/>
<dbReference type="PROSITE" id="PS50297">
    <property type="entry name" value="ANK_REP_REGION"/>
    <property type="match status" value="2"/>
</dbReference>
<name>A0AAE0ICR1_9PEZI</name>
<dbReference type="Pfam" id="PF12796">
    <property type="entry name" value="Ank_2"/>
    <property type="match status" value="1"/>
</dbReference>
<protein>
    <submittedName>
        <fullName evidence="5">Ankyrin repeat-containing domain protein</fullName>
    </submittedName>
</protein>
<evidence type="ECO:0000256" key="1">
    <source>
        <dbReference type="ARBA" id="ARBA00022737"/>
    </source>
</evidence>
<organism evidence="5 6">
    <name type="scientific">Apodospora peruviana</name>
    <dbReference type="NCBI Taxonomy" id="516989"/>
    <lineage>
        <taxon>Eukaryota</taxon>
        <taxon>Fungi</taxon>
        <taxon>Dikarya</taxon>
        <taxon>Ascomycota</taxon>
        <taxon>Pezizomycotina</taxon>
        <taxon>Sordariomycetes</taxon>
        <taxon>Sordariomycetidae</taxon>
        <taxon>Sordariales</taxon>
        <taxon>Lasiosphaeriaceae</taxon>
        <taxon>Apodospora</taxon>
    </lineage>
</organism>
<dbReference type="InterPro" id="IPR036770">
    <property type="entry name" value="Ankyrin_rpt-contain_sf"/>
</dbReference>
<keyword evidence="2 3" id="KW-0040">ANK repeat</keyword>
<dbReference type="SUPFAM" id="SSF48403">
    <property type="entry name" value="Ankyrin repeat"/>
    <property type="match status" value="1"/>
</dbReference>
<dbReference type="PROSITE" id="PS50088">
    <property type="entry name" value="ANK_REPEAT"/>
    <property type="match status" value="2"/>
</dbReference>
<dbReference type="Gene3D" id="1.25.40.20">
    <property type="entry name" value="Ankyrin repeat-containing domain"/>
    <property type="match status" value="1"/>
</dbReference>
<dbReference type="SMART" id="SM00248">
    <property type="entry name" value="ANK"/>
    <property type="match status" value="2"/>
</dbReference>
<dbReference type="AlphaFoldDB" id="A0AAE0ICR1"/>
<evidence type="ECO:0000256" key="3">
    <source>
        <dbReference type="PROSITE-ProRule" id="PRU00023"/>
    </source>
</evidence>
<feature type="coiled-coil region" evidence="4">
    <location>
        <begin position="56"/>
        <end position="125"/>
    </location>
</feature>
<dbReference type="PRINTS" id="PR01415">
    <property type="entry name" value="ANKYRIN"/>
</dbReference>
<comment type="caution">
    <text evidence="5">The sequence shown here is derived from an EMBL/GenBank/DDBJ whole genome shotgun (WGS) entry which is preliminary data.</text>
</comment>
<evidence type="ECO:0000313" key="5">
    <source>
        <dbReference type="EMBL" id="KAK3322568.1"/>
    </source>
</evidence>
<sequence length="284" mass="31551">MTRIKQSINPANPPAAVAAFAAQFQHIIDENDKELARLTAEFGALKDALDARSVDLKRAAAEKQHLEAELQTKTRELQEQIEENMYLQTSWRTQEGRGKQHELDTARLKNKLEAANAELAMLRQQQQQPPPKYQPPSHMDELRALDTAATMTKQMTINMKSSLSDEKEAVPVPPPQEEQRKLINPALNVLDKRTGGFPLYGAAAGGHYDEAKRMLEQGADASLRTRFRWTALHWAAGNGHPEVVRLLLQYGADVNAVSDTGKKPLGMAASDEIREMLLAKGATQ</sequence>
<dbReference type="InterPro" id="IPR002110">
    <property type="entry name" value="Ankyrin_rpt"/>
</dbReference>
<feature type="repeat" description="ANK" evidence="3">
    <location>
        <begin position="227"/>
        <end position="259"/>
    </location>
</feature>
<evidence type="ECO:0000313" key="6">
    <source>
        <dbReference type="Proteomes" id="UP001283341"/>
    </source>
</evidence>